<feature type="non-terminal residue" evidence="3">
    <location>
        <position position="327"/>
    </location>
</feature>
<protein>
    <submittedName>
        <fullName evidence="3">Enteropeptidase</fullName>
        <ecNumber evidence="3">3.4.21.9</ecNumber>
    </submittedName>
</protein>
<dbReference type="SMART" id="SM00020">
    <property type="entry name" value="Tryp_SPc"/>
    <property type="match status" value="1"/>
</dbReference>
<comment type="caution">
    <text evidence="3">The sequence shown here is derived from an EMBL/GenBank/DDBJ whole genome shotgun (WGS) entry which is preliminary data.</text>
</comment>
<feature type="region of interest" description="Disordered" evidence="1">
    <location>
        <begin position="1"/>
        <end position="20"/>
    </location>
</feature>
<feature type="domain" description="Peptidase S1" evidence="2">
    <location>
        <begin position="37"/>
        <end position="288"/>
    </location>
</feature>
<keyword evidence="4" id="KW-1185">Reference proteome</keyword>
<evidence type="ECO:0000313" key="3">
    <source>
        <dbReference type="EMBL" id="KAJ1906620.1"/>
    </source>
</evidence>
<dbReference type="InterPro" id="IPR009003">
    <property type="entry name" value="Peptidase_S1_PA"/>
</dbReference>
<dbReference type="Pfam" id="PF00089">
    <property type="entry name" value="Trypsin"/>
    <property type="match status" value="1"/>
</dbReference>
<dbReference type="InterPro" id="IPR051333">
    <property type="entry name" value="CLIP_Serine_Protease"/>
</dbReference>
<name>A0A9W8DHX8_9FUNG</name>
<keyword evidence="3" id="KW-0378">Hydrolase</keyword>
<dbReference type="PANTHER" id="PTHR24260:SF132">
    <property type="entry name" value="PEPTIDASE S1 DOMAIN-CONTAINING PROTEIN"/>
    <property type="match status" value="1"/>
</dbReference>
<dbReference type="Proteomes" id="UP001150569">
    <property type="component" value="Unassembled WGS sequence"/>
</dbReference>
<dbReference type="EC" id="3.4.21.9" evidence="3"/>
<dbReference type="PROSITE" id="PS50240">
    <property type="entry name" value="TRYPSIN_DOM"/>
    <property type="match status" value="1"/>
</dbReference>
<reference evidence="3" key="1">
    <citation type="submission" date="2022-07" db="EMBL/GenBank/DDBJ databases">
        <title>Phylogenomic reconstructions and comparative analyses of Kickxellomycotina fungi.</title>
        <authorList>
            <person name="Reynolds N.K."/>
            <person name="Stajich J.E."/>
            <person name="Barry K."/>
            <person name="Grigoriev I.V."/>
            <person name="Crous P."/>
            <person name="Smith M.E."/>
        </authorList>
    </citation>
    <scope>NUCLEOTIDE SEQUENCE</scope>
    <source>
        <strain evidence="3">RSA 861</strain>
    </source>
</reference>
<dbReference type="Gene3D" id="2.40.10.10">
    <property type="entry name" value="Trypsin-like serine proteases"/>
    <property type="match status" value="1"/>
</dbReference>
<feature type="region of interest" description="Disordered" evidence="1">
    <location>
        <begin position="292"/>
        <end position="327"/>
    </location>
</feature>
<dbReference type="InterPro" id="IPR001254">
    <property type="entry name" value="Trypsin_dom"/>
</dbReference>
<gene>
    <name evidence="3" type="primary">TMPRSS15</name>
    <name evidence="3" type="ORF">IWQ60_012036</name>
</gene>
<evidence type="ECO:0000256" key="1">
    <source>
        <dbReference type="SAM" id="MobiDB-lite"/>
    </source>
</evidence>
<dbReference type="EMBL" id="JANBPT010001569">
    <property type="protein sequence ID" value="KAJ1906620.1"/>
    <property type="molecule type" value="Genomic_DNA"/>
</dbReference>
<dbReference type="PANTHER" id="PTHR24260">
    <property type="match status" value="1"/>
</dbReference>
<dbReference type="SUPFAM" id="SSF50494">
    <property type="entry name" value="Trypsin-like serine proteases"/>
    <property type="match status" value="1"/>
</dbReference>
<evidence type="ECO:0000259" key="2">
    <source>
        <dbReference type="PROSITE" id="PS50240"/>
    </source>
</evidence>
<dbReference type="GO" id="GO:0006508">
    <property type="term" value="P:proteolysis"/>
    <property type="evidence" value="ECO:0007669"/>
    <property type="project" value="InterPro"/>
</dbReference>
<dbReference type="InterPro" id="IPR043504">
    <property type="entry name" value="Peptidase_S1_PA_chymotrypsin"/>
</dbReference>
<dbReference type="GO" id="GO:0004252">
    <property type="term" value="F:serine-type endopeptidase activity"/>
    <property type="evidence" value="ECO:0007669"/>
    <property type="project" value="UniProtKB-EC"/>
</dbReference>
<accession>A0A9W8DHX8</accession>
<sequence>MAHPMHSLAGRDLTSLSNSNTKRSEGLVSLETEIETVIGYTPQGLPGRLVNSPNQYPHVAFIKTASGFSCGASIISDRHLVTAASCVTSCRKGKWKALRSSDVKIALGIRYHSTSELQDVGAIEVYDKYDCDTHEDNIAVITLESRLEFGKTVAIIDLESGNDDENSSLTLLGLDKVKVGPPAKVYSGRLSSLSVSLGAFDDCAPEGVTLDSDNPQLVCANGAANRRPGPCETQEGNSLVYENDNVNTLVGFRAFFFNKKTVDCSTARFANTYVRVAHYRDFIDDATNIDLSGNGESYSDEESSNPDNVTSGGSGDLNLNEESSNAA</sequence>
<proteinExistence type="predicted"/>
<dbReference type="AlphaFoldDB" id="A0A9W8DHX8"/>
<dbReference type="OrthoDB" id="6380398at2759"/>
<evidence type="ECO:0000313" key="4">
    <source>
        <dbReference type="Proteomes" id="UP001150569"/>
    </source>
</evidence>
<organism evidence="3 4">
    <name type="scientific">Tieghemiomyces parasiticus</name>
    <dbReference type="NCBI Taxonomy" id="78921"/>
    <lineage>
        <taxon>Eukaryota</taxon>
        <taxon>Fungi</taxon>
        <taxon>Fungi incertae sedis</taxon>
        <taxon>Zoopagomycota</taxon>
        <taxon>Kickxellomycotina</taxon>
        <taxon>Dimargaritomycetes</taxon>
        <taxon>Dimargaritales</taxon>
        <taxon>Dimargaritaceae</taxon>
        <taxon>Tieghemiomyces</taxon>
    </lineage>
</organism>